<gene>
    <name evidence="3" type="ORF">PIB30_013812</name>
</gene>
<keyword evidence="2" id="KW-0732">Signal</keyword>
<evidence type="ECO:0000313" key="3">
    <source>
        <dbReference type="EMBL" id="MED6119696.1"/>
    </source>
</evidence>
<keyword evidence="4" id="KW-1185">Reference proteome</keyword>
<proteinExistence type="predicted"/>
<dbReference type="Proteomes" id="UP001341840">
    <property type="component" value="Unassembled WGS sequence"/>
</dbReference>
<feature type="signal peptide" evidence="2">
    <location>
        <begin position="1"/>
        <end position="15"/>
    </location>
</feature>
<feature type="chain" id="PRO_5046433961" evidence="2">
    <location>
        <begin position="16"/>
        <end position="167"/>
    </location>
</feature>
<evidence type="ECO:0000256" key="1">
    <source>
        <dbReference type="SAM" id="MobiDB-lite"/>
    </source>
</evidence>
<sequence length="167" mass="18369">MAMLFLATLPLRTLSHQHSIVDRRRPLPSLSTLSLTLSLPPSFSATISLYVTEPVCSHQRGSSAGYIPSSARFTLSPLFPRFLLPYFLESPKSETLTSIYPPFVVSSSKPPTTSPPPPFGDVSESPPRLTPPPSSSTFHCCFDFIAAETNKRPYSPSARCCLPSRRR</sequence>
<dbReference type="EMBL" id="JASCZI010030244">
    <property type="protein sequence ID" value="MED6119696.1"/>
    <property type="molecule type" value="Genomic_DNA"/>
</dbReference>
<accession>A0ABU6R6N9</accession>
<comment type="caution">
    <text evidence="3">The sequence shown here is derived from an EMBL/GenBank/DDBJ whole genome shotgun (WGS) entry which is preliminary data.</text>
</comment>
<feature type="region of interest" description="Disordered" evidence="1">
    <location>
        <begin position="107"/>
        <end position="134"/>
    </location>
</feature>
<organism evidence="3 4">
    <name type="scientific">Stylosanthes scabra</name>
    <dbReference type="NCBI Taxonomy" id="79078"/>
    <lineage>
        <taxon>Eukaryota</taxon>
        <taxon>Viridiplantae</taxon>
        <taxon>Streptophyta</taxon>
        <taxon>Embryophyta</taxon>
        <taxon>Tracheophyta</taxon>
        <taxon>Spermatophyta</taxon>
        <taxon>Magnoliopsida</taxon>
        <taxon>eudicotyledons</taxon>
        <taxon>Gunneridae</taxon>
        <taxon>Pentapetalae</taxon>
        <taxon>rosids</taxon>
        <taxon>fabids</taxon>
        <taxon>Fabales</taxon>
        <taxon>Fabaceae</taxon>
        <taxon>Papilionoideae</taxon>
        <taxon>50 kb inversion clade</taxon>
        <taxon>dalbergioids sensu lato</taxon>
        <taxon>Dalbergieae</taxon>
        <taxon>Pterocarpus clade</taxon>
        <taxon>Stylosanthes</taxon>
    </lineage>
</organism>
<protein>
    <submittedName>
        <fullName evidence="3">Uncharacterized protein</fullName>
    </submittedName>
</protein>
<evidence type="ECO:0000313" key="4">
    <source>
        <dbReference type="Proteomes" id="UP001341840"/>
    </source>
</evidence>
<evidence type="ECO:0000256" key="2">
    <source>
        <dbReference type="SAM" id="SignalP"/>
    </source>
</evidence>
<name>A0ABU6R6N9_9FABA</name>
<reference evidence="3 4" key="1">
    <citation type="journal article" date="2023" name="Plants (Basel)">
        <title>Bridging the Gap: Combining Genomics and Transcriptomics Approaches to Understand Stylosanthes scabra, an Orphan Legume from the Brazilian Caatinga.</title>
        <authorList>
            <person name="Ferreira-Neto J.R.C."/>
            <person name="da Silva M.D."/>
            <person name="Binneck E."/>
            <person name="de Melo N.F."/>
            <person name="da Silva R.H."/>
            <person name="de Melo A.L.T.M."/>
            <person name="Pandolfi V."/>
            <person name="Bustamante F.O."/>
            <person name="Brasileiro-Vidal A.C."/>
            <person name="Benko-Iseppon A.M."/>
        </authorList>
    </citation>
    <scope>NUCLEOTIDE SEQUENCE [LARGE SCALE GENOMIC DNA]</scope>
    <source>
        <tissue evidence="3">Leaves</tissue>
    </source>
</reference>